<dbReference type="SMART" id="SM00355">
    <property type="entry name" value="ZnF_C2H2"/>
    <property type="match status" value="3"/>
</dbReference>
<feature type="compositionally biased region" description="Acidic residues" evidence="6">
    <location>
        <begin position="485"/>
        <end position="502"/>
    </location>
</feature>
<keyword evidence="1" id="KW-0479">Metal-binding</keyword>
<evidence type="ECO:0000313" key="8">
    <source>
        <dbReference type="EMBL" id="KAG0260800.1"/>
    </source>
</evidence>
<sequence>MSDDNEWTTVTRGTGHKARPTSAVAQKGGSGKYGQQNAERRKSRGPLQPQAAYQDKEKKGASGSQAKNRSRSTGSGGAGGESSGGESDGGDSEDSEDDNEDELAKYPPYHTTIIIQCPFHGCKTTDPFTDSTSLVSHLKNEHQLAFKNIHHMFILLERYINHWASEIEAKGLDKVAVLAKDDDKSAEDKENKTVYYIIDPATSSHDRALRDQLQREKLNEILQIQERERNEEAKLKRKCLFCKNVCENRTILFKHMFVEHNFNIGLPDNLVNVNEFLDMLEAKLTNLQCLYCEKTFTSPAVLRKHMRKKKHFKISARNRLYDQFYVINYLEPGMNWENFENDRYESDEDGRRDDSWADWDDALEEETTKCLFENEYFNTVELTKQHMQKSHGFDLDALRHRMELDFYQTITLINYIRRQTMMHVCFSCQKPQEGGDEGLVKHLTESGCGTGKTLPGPAEGDFWRDAQFLLPILENDPLLMIFRDEDVEDDGDDEEDDDDDTEGAAGRARVRLSRTADQFTTSDDDSD</sequence>
<dbReference type="InterPro" id="IPR036236">
    <property type="entry name" value="Znf_C2H2_sf"/>
</dbReference>
<organism evidence="8 9">
    <name type="scientific">Actinomortierella ambigua</name>
    <dbReference type="NCBI Taxonomy" id="1343610"/>
    <lineage>
        <taxon>Eukaryota</taxon>
        <taxon>Fungi</taxon>
        <taxon>Fungi incertae sedis</taxon>
        <taxon>Mucoromycota</taxon>
        <taxon>Mortierellomycotina</taxon>
        <taxon>Mortierellomycetes</taxon>
        <taxon>Mortierellales</taxon>
        <taxon>Mortierellaceae</taxon>
        <taxon>Actinomortierella</taxon>
    </lineage>
</organism>
<keyword evidence="3" id="KW-0862">Zinc</keyword>
<evidence type="ECO:0000256" key="1">
    <source>
        <dbReference type="ARBA" id="ARBA00022723"/>
    </source>
</evidence>
<feature type="region of interest" description="Disordered" evidence="6">
    <location>
        <begin position="1"/>
        <end position="103"/>
    </location>
</feature>
<comment type="caution">
    <text evidence="8">The sequence shown here is derived from an EMBL/GenBank/DDBJ whole genome shotgun (WGS) entry which is preliminary data.</text>
</comment>
<evidence type="ECO:0000256" key="2">
    <source>
        <dbReference type="ARBA" id="ARBA00022771"/>
    </source>
</evidence>
<dbReference type="InterPro" id="IPR040048">
    <property type="entry name" value="ZNF277"/>
</dbReference>
<dbReference type="GO" id="GO:0008270">
    <property type="term" value="F:zinc ion binding"/>
    <property type="evidence" value="ECO:0007669"/>
    <property type="project" value="UniProtKB-KW"/>
</dbReference>
<feature type="compositionally biased region" description="Polar residues" evidence="6">
    <location>
        <begin position="62"/>
        <end position="73"/>
    </location>
</feature>
<dbReference type="InterPro" id="IPR013087">
    <property type="entry name" value="Znf_C2H2_type"/>
</dbReference>
<feature type="domain" description="C2H2-type" evidence="7">
    <location>
        <begin position="287"/>
        <end position="311"/>
    </location>
</feature>
<evidence type="ECO:0000259" key="7">
    <source>
        <dbReference type="PROSITE" id="PS50157"/>
    </source>
</evidence>
<dbReference type="AlphaFoldDB" id="A0A9P6U4Z8"/>
<gene>
    <name evidence="8" type="ORF">DFQ27_003318</name>
</gene>
<dbReference type="Proteomes" id="UP000807716">
    <property type="component" value="Unassembled WGS sequence"/>
</dbReference>
<dbReference type="EMBL" id="JAAAJB010000237">
    <property type="protein sequence ID" value="KAG0260800.1"/>
    <property type="molecule type" value="Genomic_DNA"/>
</dbReference>
<keyword evidence="9" id="KW-1185">Reference proteome</keyword>
<dbReference type="PANTHER" id="PTHR13267:SF3">
    <property type="entry name" value="ZINC FINGER PROTEIN 277"/>
    <property type="match status" value="1"/>
</dbReference>
<evidence type="ECO:0000256" key="5">
    <source>
        <dbReference type="PROSITE-ProRule" id="PRU00042"/>
    </source>
</evidence>
<comment type="similarity">
    <text evidence="4">Belongs to the ZNF277 family.</text>
</comment>
<evidence type="ECO:0000256" key="3">
    <source>
        <dbReference type="ARBA" id="ARBA00022833"/>
    </source>
</evidence>
<dbReference type="PROSITE" id="PS50157">
    <property type="entry name" value="ZINC_FINGER_C2H2_2"/>
    <property type="match status" value="1"/>
</dbReference>
<dbReference type="Gene3D" id="3.30.160.60">
    <property type="entry name" value="Classic Zinc Finger"/>
    <property type="match status" value="1"/>
</dbReference>
<evidence type="ECO:0000256" key="4">
    <source>
        <dbReference type="ARBA" id="ARBA00034119"/>
    </source>
</evidence>
<accession>A0A9P6U4Z8</accession>
<keyword evidence="2 5" id="KW-0863">Zinc-finger</keyword>
<proteinExistence type="inferred from homology"/>
<protein>
    <recommendedName>
        <fullName evidence="7">C2H2-type domain-containing protein</fullName>
    </recommendedName>
</protein>
<dbReference type="SUPFAM" id="SSF57667">
    <property type="entry name" value="beta-beta-alpha zinc fingers"/>
    <property type="match status" value="2"/>
</dbReference>
<dbReference type="OrthoDB" id="7848332at2759"/>
<dbReference type="InterPro" id="IPR041661">
    <property type="entry name" value="ZN622/Rei1/Reh1_Znf-C2H2"/>
</dbReference>
<name>A0A9P6U4Z8_9FUNG</name>
<dbReference type="PROSITE" id="PS00028">
    <property type="entry name" value="ZINC_FINGER_C2H2_1"/>
    <property type="match status" value="1"/>
</dbReference>
<dbReference type="Pfam" id="PF12756">
    <property type="entry name" value="zf-C2H2_2"/>
    <property type="match status" value="2"/>
</dbReference>
<reference evidence="8" key="1">
    <citation type="journal article" date="2020" name="Fungal Divers.">
        <title>Resolving the Mortierellaceae phylogeny through synthesis of multi-gene phylogenetics and phylogenomics.</title>
        <authorList>
            <person name="Vandepol N."/>
            <person name="Liber J."/>
            <person name="Desiro A."/>
            <person name="Na H."/>
            <person name="Kennedy M."/>
            <person name="Barry K."/>
            <person name="Grigoriev I.V."/>
            <person name="Miller A.N."/>
            <person name="O'Donnell K."/>
            <person name="Stajich J.E."/>
            <person name="Bonito G."/>
        </authorList>
    </citation>
    <scope>NUCLEOTIDE SEQUENCE</scope>
    <source>
        <strain evidence="8">BC1065</strain>
    </source>
</reference>
<evidence type="ECO:0000256" key="6">
    <source>
        <dbReference type="SAM" id="MobiDB-lite"/>
    </source>
</evidence>
<dbReference type="PANTHER" id="PTHR13267">
    <property type="entry name" value="ZINC FINGER PROTEIN 277"/>
    <property type="match status" value="1"/>
</dbReference>
<evidence type="ECO:0000313" key="9">
    <source>
        <dbReference type="Proteomes" id="UP000807716"/>
    </source>
</evidence>
<feature type="compositionally biased region" description="Gly residues" evidence="6">
    <location>
        <begin position="74"/>
        <end position="87"/>
    </location>
</feature>
<feature type="compositionally biased region" description="Acidic residues" evidence="6">
    <location>
        <begin position="88"/>
        <end position="101"/>
    </location>
</feature>
<feature type="region of interest" description="Disordered" evidence="6">
    <location>
        <begin position="484"/>
        <end position="527"/>
    </location>
</feature>